<dbReference type="Proteomes" id="UP000321085">
    <property type="component" value="Unassembled WGS sequence"/>
</dbReference>
<keyword evidence="2" id="KW-0732">Signal</keyword>
<comment type="caution">
    <text evidence="3">The sequence shown here is derived from an EMBL/GenBank/DDBJ whole genome shotgun (WGS) entry which is preliminary data.</text>
</comment>
<dbReference type="RefSeq" id="WP_147023036.1">
    <property type="nucleotide sequence ID" value="NZ_BJYU01000200.1"/>
</dbReference>
<feature type="compositionally biased region" description="Pro residues" evidence="1">
    <location>
        <begin position="85"/>
        <end position="100"/>
    </location>
</feature>
<reference evidence="3 4" key="1">
    <citation type="submission" date="2019-07" db="EMBL/GenBank/DDBJ databases">
        <title>Whole genome shotgun sequence of Microvirga aerophila NBRC 106136.</title>
        <authorList>
            <person name="Hosoyama A."/>
            <person name="Uohara A."/>
            <person name="Ohji S."/>
            <person name="Ichikawa N."/>
        </authorList>
    </citation>
    <scope>NUCLEOTIDE SEQUENCE [LARGE SCALE GENOMIC DNA]</scope>
    <source>
        <strain evidence="3 4">NBRC 106136</strain>
    </source>
</reference>
<dbReference type="AlphaFoldDB" id="A0A512C2Q6"/>
<evidence type="ECO:0000256" key="2">
    <source>
        <dbReference type="SAM" id="SignalP"/>
    </source>
</evidence>
<feature type="region of interest" description="Disordered" evidence="1">
    <location>
        <begin position="25"/>
        <end position="121"/>
    </location>
</feature>
<accession>A0A512C2Q6</accession>
<feature type="chain" id="PRO_5021707737" evidence="2">
    <location>
        <begin position="27"/>
        <end position="121"/>
    </location>
</feature>
<name>A0A512C2Q6_9HYPH</name>
<protein>
    <submittedName>
        <fullName evidence="3">Uncharacterized protein</fullName>
    </submittedName>
</protein>
<gene>
    <name evidence="3" type="ORF">MAE02_61910</name>
</gene>
<evidence type="ECO:0000256" key="1">
    <source>
        <dbReference type="SAM" id="MobiDB-lite"/>
    </source>
</evidence>
<proteinExistence type="predicted"/>
<organism evidence="3 4">
    <name type="scientific">Microvirga aerophila</name>
    <dbReference type="NCBI Taxonomy" id="670291"/>
    <lineage>
        <taxon>Bacteria</taxon>
        <taxon>Pseudomonadati</taxon>
        <taxon>Pseudomonadota</taxon>
        <taxon>Alphaproteobacteria</taxon>
        <taxon>Hyphomicrobiales</taxon>
        <taxon>Methylobacteriaceae</taxon>
        <taxon>Microvirga</taxon>
    </lineage>
</organism>
<feature type="signal peptide" evidence="2">
    <location>
        <begin position="1"/>
        <end position="26"/>
    </location>
</feature>
<sequence length="121" mass="12266">MGPKQREALIAGMALAALVASVEAAAAQGEPQSSDPLKSKSLSPQDPRSTASVGRLNVPLSDKLDGTDGVIRQPANIAPDMAVRPPLPVPGTTPVIPVPGTPGGDLTLDPTGQRSAHAHQL</sequence>
<evidence type="ECO:0000313" key="4">
    <source>
        <dbReference type="Proteomes" id="UP000321085"/>
    </source>
</evidence>
<dbReference type="EMBL" id="BJYU01000200">
    <property type="protein sequence ID" value="GEO18495.1"/>
    <property type="molecule type" value="Genomic_DNA"/>
</dbReference>
<feature type="compositionally biased region" description="Low complexity" evidence="1">
    <location>
        <begin position="25"/>
        <end position="45"/>
    </location>
</feature>
<evidence type="ECO:0000313" key="3">
    <source>
        <dbReference type="EMBL" id="GEO18495.1"/>
    </source>
</evidence>
<keyword evidence="4" id="KW-1185">Reference proteome</keyword>